<proteinExistence type="predicted"/>
<evidence type="ECO:0000313" key="1">
    <source>
        <dbReference type="EMBL" id="ETW17255.1"/>
    </source>
</evidence>
<protein>
    <recommendedName>
        <fullName evidence="3">Plasmodium RESA N-terminal domain-containing protein</fullName>
    </recommendedName>
</protein>
<reference evidence="1 2" key="2">
    <citation type="submission" date="2013-02" db="EMBL/GenBank/DDBJ databases">
        <title>The Genome Sequence of Plasmodium falciparum Vietnam Oak-Knoll (FVO).</title>
        <authorList>
            <consortium name="The Broad Institute Genome Sequencing Platform"/>
            <consortium name="The Broad Institute Genome Sequencing Center for Infectious Disease"/>
            <person name="Neafsey D."/>
            <person name="Cheeseman I."/>
            <person name="Volkman S."/>
            <person name="Adams J."/>
            <person name="Walker B."/>
            <person name="Young S.K."/>
            <person name="Zeng Q."/>
            <person name="Gargeya S."/>
            <person name="Fitzgerald M."/>
            <person name="Haas B."/>
            <person name="Abouelleil A."/>
            <person name="Alvarado L."/>
            <person name="Arachchi H.M."/>
            <person name="Berlin A.M."/>
            <person name="Chapman S.B."/>
            <person name="Dewar J."/>
            <person name="Goldberg J."/>
            <person name="Griggs A."/>
            <person name="Gujja S."/>
            <person name="Hansen M."/>
            <person name="Howarth C."/>
            <person name="Imamovic A."/>
            <person name="Larimer J."/>
            <person name="McCowan C."/>
            <person name="Murphy C."/>
            <person name="Neiman D."/>
            <person name="Pearson M."/>
            <person name="Priest M."/>
            <person name="Roberts A."/>
            <person name="Saif S."/>
            <person name="Shea T."/>
            <person name="Sisk P."/>
            <person name="Sykes S."/>
            <person name="Wortman J."/>
            <person name="Nusbaum C."/>
            <person name="Birren B."/>
        </authorList>
    </citation>
    <scope>NUCLEOTIDE SEQUENCE [LARGE SCALE GENOMIC DNA]</scope>
    <source>
        <strain evidence="2">Vietnam Oak-Knoll (FVO)</strain>
    </source>
</reference>
<dbReference type="EMBL" id="KI925133">
    <property type="protein sequence ID" value="ETW17255.1"/>
    <property type="molecule type" value="Genomic_DNA"/>
</dbReference>
<accession>A0A024V4Y6</accession>
<organism evidence="1 2">
    <name type="scientific">Plasmodium falciparum Vietnam Oak-Knoll</name>
    <name type="common">FVO</name>
    <dbReference type="NCBI Taxonomy" id="1036723"/>
    <lineage>
        <taxon>Eukaryota</taxon>
        <taxon>Sar</taxon>
        <taxon>Alveolata</taxon>
        <taxon>Apicomplexa</taxon>
        <taxon>Aconoidasida</taxon>
        <taxon>Haemosporida</taxon>
        <taxon>Plasmodiidae</taxon>
        <taxon>Plasmodium</taxon>
        <taxon>Plasmodium (Laverania)</taxon>
    </lineage>
</organism>
<dbReference type="AlphaFoldDB" id="A0A024V4Y6"/>
<reference evidence="1 2" key="1">
    <citation type="submission" date="2013-02" db="EMBL/GenBank/DDBJ databases">
        <title>The Genome Annotation of Plasmodium falciparum Vietnam Oak-Knoll (FVO).</title>
        <authorList>
            <consortium name="The Broad Institute Genome Sequencing Platform"/>
            <consortium name="The Broad Institute Genome Sequencing Center for Infectious Disease"/>
            <person name="Neafsey D."/>
            <person name="Hoffman S."/>
            <person name="Volkman S."/>
            <person name="Rosenthal P."/>
            <person name="Walker B."/>
            <person name="Young S.K."/>
            <person name="Zeng Q."/>
            <person name="Gargeya S."/>
            <person name="Fitzgerald M."/>
            <person name="Haas B."/>
            <person name="Abouelleil A."/>
            <person name="Allen A.W."/>
            <person name="Alvarado L."/>
            <person name="Arachchi H.M."/>
            <person name="Berlin A.M."/>
            <person name="Chapman S.B."/>
            <person name="Gainer-Dewar J."/>
            <person name="Goldberg J."/>
            <person name="Griggs A."/>
            <person name="Gujja S."/>
            <person name="Hansen M."/>
            <person name="Howarth C."/>
            <person name="Imamovic A."/>
            <person name="Ireland A."/>
            <person name="Larimer J."/>
            <person name="McCowan C."/>
            <person name="Murphy C."/>
            <person name="Pearson M."/>
            <person name="Poon T.W."/>
            <person name="Priest M."/>
            <person name="Roberts A."/>
            <person name="Saif S."/>
            <person name="Shea T."/>
            <person name="Sisk P."/>
            <person name="Sykes S."/>
            <person name="Wortman J."/>
            <person name="Nusbaum C."/>
            <person name="Birren B."/>
        </authorList>
    </citation>
    <scope>NUCLEOTIDE SEQUENCE [LARGE SCALE GENOMIC DNA]</scope>
    <source>
        <strain evidence="2">Vietnam Oak-Knoll (FVO)</strain>
    </source>
</reference>
<sequence>MKFTKEFHELKNNKYSTDDIRNFNFSCLKDYEQNYNEIYNEYEEQIISSKKKKK</sequence>
<evidence type="ECO:0008006" key="3">
    <source>
        <dbReference type="Google" id="ProtNLM"/>
    </source>
</evidence>
<gene>
    <name evidence="1" type="ORF">PFFVO_03842</name>
</gene>
<evidence type="ECO:0000313" key="2">
    <source>
        <dbReference type="Proteomes" id="UP000030690"/>
    </source>
</evidence>
<dbReference type="Proteomes" id="UP000030690">
    <property type="component" value="Unassembled WGS sequence"/>
</dbReference>
<name>A0A024V4Y6_PLAFA</name>